<evidence type="ECO:0000313" key="2">
    <source>
        <dbReference type="EMBL" id="QIV79738.1"/>
    </source>
</evidence>
<reference evidence="2 3" key="1">
    <citation type="submission" date="2019-04" db="EMBL/GenBank/DDBJ databases">
        <title>Draft, Whole-Genome Sequence of the Anthracene-degrading Mycobacterium frederiksbergense LB501T, Isolated from a Polycyclic Aromatic Hydrocarbon (PAH)-Contaminated Soil.</title>
        <authorList>
            <person name="Augelletti F."/>
        </authorList>
    </citation>
    <scope>NUCLEOTIDE SEQUENCE [LARGE SCALE GENOMIC DNA]</scope>
    <source>
        <strain evidence="2 3">LB 501T</strain>
        <plasmid evidence="2 3">unnamed1</plasmid>
    </source>
</reference>
<gene>
    <name evidence="2" type="ORF">EXE63_01605</name>
</gene>
<keyword evidence="3" id="KW-1185">Reference proteome</keyword>
<dbReference type="InterPro" id="IPR008979">
    <property type="entry name" value="Galactose-bd-like_sf"/>
</dbReference>
<dbReference type="KEGG" id="mfre:EXE63_01605"/>
<sequence>MSQFPPSDGLKFTEAGNALDSEWRAAPHAESDVDMSDLYHRHADEIADDLLADPELFEPVSEDFAVNSDEGYGAWMPSGDDGDGNEFDADYDAAYDVDEHRGRTLTDDERSDLNEIDRVLSGPANHSLLAGTGRGAYVHRDDDDLAPDVDVPGADLGALGADLDKPWWRLGWVDMSRRPHRLAAIGVAVVVVLVVVALVLPSGEDKDPSSTAASTPAYTVPTVVQSQPPSAPPGNPAAAADGPIGVKRADSRCTAGSTDPMQAFDNDVNTAWMCLPAYGVPGTVLRVEFDNWYVVTGMSIVPGWNRVNPDGSDEWLKHQTVAVVEYQFNDPEETRLTQQTNNARDEVVTPVQPPVLASAMTITITEFGTPTGPVADTTTIPGQGGVIASDTPKTGDLKDFAVSSISIIGHRAA</sequence>
<geneLocation type="plasmid" evidence="2 3">
    <name>unnamed1</name>
</geneLocation>
<dbReference type="RefSeq" id="WP_168140518.1">
    <property type="nucleotide sequence ID" value="NZ_CP038797.1"/>
</dbReference>
<evidence type="ECO:0008006" key="4">
    <source>
        <dbReference type="Google" id="ProtNLM"/>
    </source>
</evidence>
<evidence type="ECO:0000256" key="1">
    <source>
        <dbReference type="SAM" id="MobiDB-lite"/>
    </source>
</evidence>
<dbReference type="AlphaFoldDB" id="A0A6H0RX90"/>
<organism evidence="2 3">
    <name type="scientific">Mycolicibacterium frederiksbergense</name>
    <dbReference type="NCBI Taxonomy" id="117567"/>
    <lineage>
        <taxon>Bacteria</taxon>
        <taxon>Bacillati</taxon>
        <taxon>Actinomycetota</taxon>
        <taxon>Actinomycetes</taxon>
        <taxon>Mycobacteriales</taxon>
        <taxon>Mycobacteriaceae</taxon>
        <taxon>Mycolicibacterium</taxon>
    </lineage>
</organism>
<dbReference type="SUPFAM" id="SSF49785">
    <property type="entry name" value="Galactose-binding domain-like"/>
    <property type="match status" value="1"/>
</dbReference>
<feature type="compositionally biased region" description="Polar residues" evidence="1">
    <location>
        <begin position="209"/>
        <end position="227"/>
    </location>
</feature>
<accession>A0A6H0RX90</accession>
<name>A0A6H0RX90_9MYCO</name>
<dbReference type="Proteomes" id="UP000501849">
    <property type="component" value="Plasmid unnamed1"/>
</dbReference>
<keyword evidence="2" id="KW-0614">Plasmid</keyword>
<proteinExistence type="predicted"/>
<dbReference type="EMBL" id="CP038797">
    <property type="protein sequence ID" value="QIV79738.1"/>
    <property type="molecule type" value="Genomic_DNA"/>
</dbReference>
<protein>
    <recommendedName>
        <fullName evidence="4">F5/8 type C domain-containing protein</fullName>
    </recommendedName>
</protein>
<feature type="region of interest" description="Disordered" evidence="1">
    <location>
        <begin position="204"/>
        <end position="244"/>
    </location>
</feature>
<evidence type="ECO:0000313" key="3">
    <source>
        <dbReference type="Proteomes" id="UP000501849"/>
    </source>
</evidence>